<dbReference type="OrthoDB" id="72009at2"/>
<reference evidence="3 4" key="1">
    <citation type="submission" date="2016-09" db="EMBL/GenBank/DDBJ databases">
        <title>Rhizobium sp. nov., a novel species isolated from the rice rhizosphere.</title>
        <authorList>
            <person name="Zhao J."/>
            <person name="Zhang X."/>
        </authorList>
    </citation>
    <scope>NUCLEOTIDE SEQUENCE [LARGE SCALE GENOMIC DNA]</scope>
    <source>
        <strain evidence="3 4">MH17</strain>
    </source>
</reference>
<name>A0A1Q9ADF7_9HYPH</name>
<dbReference type="SUPFAM" id="SSF143120">
    <property type="entry name" value="YefM-like"/>
    <property type="match status" value="1"/>
</dbReference>
<comment type="similarity">
    <text evidence="1">Belongs to the phD/YefM antitoxin family.</text>
</comment>
<comment type="caution">
    <text evidence="3">The sequence shown here is derived from an EMBL/GenBank/DDBJ whole genome shotgun (WGS) entry which is preliminary data.</text>
</comment>
<dbReference type="RefSeq" id="WP_075636813.1">
    <property type="nucleotide sequence ID" value="NZ_MKIO01000041.1"/>
</dbReference>
<gene>
    <name evidence="3" type="ORF">BJF92_18050</name>
</gene>
<protein>
    <recommendedName>
        <fullName evidence="5">Antitoxin</fullName>
    </recommendedName>
</protein>
<proteinExistence type="inferred from homology"/>
<feature type="region of interest" description="Disordered" evidence="2">
    <location>
        <begin position="1"/>
        <end position="21"/>
    </location>
</feature>
<evidence type="ECO:0008006" key="5">
    <source>
        <dbReference type="Google" id="ProtNLM"/>
    </source>
</evidence>
<sequence>MAGHDEFDRDLERAKEAASEGPVIIMEEDQPSYVFMTYSHFERLRAKARSLIDRLSMPGLSDIELDVDRDRKG</sequence>
<accession>A0A1Q9ADF7</accession>
<evidence type="ECO:0000256" key="1">
    <source>
        <dbReference type="ARBA" id="ARBA00009981"/>
    </source>
</evidence>
<dbReference type="STRING" id="1672749.BJF92_18050"/>
<evidence type="ECO:0000313" key="3">
    <source>
        <dbReference type="EMBL" id="OLP52948.1"/>
    </source>
</evidence>
<dbReference type="InterPro" id="IPR036165">
    <property type="entry name" value="YefM-like_sf"/>
</dbReference>
<feature type="compositionally biased region" description="Basic and acidic residues" evidence="2">
    <location>
        <begin position="1"/>
        <end position="18"/>
    </location>
</feature>
<dbReference type="AlphaFoldDB" id="A0A1Q9ADF7"/>
<dbReference type="Proteomes" id="UP000186143">
    <property type="component" value="Unassembled WGS sequence"/>
</dbReference>
<evidence type="ECO:0000313" key="4">
    <source>
        <dbReference type="Proteomes" id="UP000186143"/>
    </source>
</evidence>
<dbReference type="EMBL" id="MKIO01000041">
    <property type="protein sequence ID" value="OLP52948.1"/>
    <property type="molecule type" value="Genomic_DNA"/>
</dbReference>
<organism evidence="3 4">
    <name type="scientific">Xaviernesmea rhizosphaerae</name>
    <dbReference type="NCBI Taxonomy" id="1672749"/>
    <lineage>
        <taxon>Bacteria</taxon>
        <taxon>Pseudomonadati</taxon>
        <taxon>Pseudomonadota</taxon>
        <taxon>Alphaproteobacteria</taxon>
        <taxon>Hyphomicrobiales</taxon>
        <taxon>Rhizobiaceae</taxon>
        <taxon>Rhizobium/Agrobacterium group</taxon>
        <taxon>Xaviernesmea</taxon>
    </lineage>
</organism>
<evidence type="ECO:0000256" key="2">
    <source>
        <dbReference type="SAM" id="MobiDB-lite"/>
    </source>
</evidence>